<dbReference type="OMA" id="SNANEFQ"/>
<keyword evidence="2" id="KW-0472">Membrane</keyword>
<comment type="caution">
    <text evidence="3">The sequence shown here is derived from an EMBL/GenBank/DDBJ whole genome shotgun (WGS) entry which is preliminary data.</text>
</comment>
<keyword evidence="2" id="KW-1133">Transmembrane helix</keyword>
<evidence type="ECO:0000313" key="4">
    <source>
        <dbReference type="Proteomes" id="UP000053558"/>
    </source>
</evidence>
<dbReference type="KEGG" id="cput:CONPUDRAFT_80136"/>
<feature type="transmembrane region" description="Helical" evidence="2">
    <location>
        <begin position="296"/>
        <end position="317"/>
    </location>
</feature>
<feature type="compositionally biased region" description="Basic and acidic residues" evidence="1">
    <location>
        <begin position="408"/>
        <end position="417"/>
    </location>
</feature>
<evidence type="ECO:0000313" key="3">
    <source>
        <dbReference type="EMBL" id="EIW85606.1"/>
    </source>
</evidence>
<evidence type="ECO:0000256" key="2">
    <source>
        <dbReference type="SAM" id="Phobius"/>
    </source>
</evidence>
<name>A0A5M3N2R4_CONPW</name>
<dbReference type="OrthoDB" id="2563669at2759"/>
<feature type="compositionally biased region" description="Polar residues" evidence="1">
    <location>
        <begin position="371"/>
        <end position="382"/>
    </location>
</feature>
<sequence length="417" mass="44361">MPTLTTVWDDQVPLIQYDATWAPGSSWSDSLASSYYLGTFTTCNVTNGVANFTFNGTAFSIYGAKRGNHGTYSVNLDGSTVGTENGQSNANEFQQVLWSSTGLAQSQHSVSLTNTASGSLYVDIDYVVVQSQVGSDDQQLVSTIIDDTDPRFSYPNEGSQWSTGISNVGLYYNGTGHTTTASQAQATLSFTGDVISLYGTVGPSNGFFSVQLDGQTAQQYNATRQLDHTQVMLYHADNLGSGDHQLVLTNLPVSNAAASLNIDYAEVMSLSNASTSACTDPQVNASTSKGIDSGGIAGLVVLGVTTLLLGLSTLYFWRRWRNSEAEQVEMYRSFAVHPKTETDGSVASPRAFSATGTTEFSSEPGARPSPAQESSELQQPNARESLYGLSGIRPLPSIPGGALSDSRWTGDEKRGTP</sequence>
<dbReference type="Proteomes" id="UP000053558">
    <property type="component" value="Unassembled WGS sequence"/>
</dbReference>
<keyword evidence="2" id="KW-0812">Transmembrane</keyword>
<dbReference type="Gene3D" id="2.60.120.260">
    <property type="entry name" value="Galactose-binding domain-like"/>
    <property type="match status" value="2"/>
</dbReference>
<organism evidence="3 4">
    <name type="scientific">Coniophora puteana (strain RWD-64-598)</name>
    <name type="common">Brown rot fungus</name>
    <dbReference type="NCBI Taxonomy" id="741705"/>
    <lineage>
        <taxon>Eukaryota</taxon>
        <taxon>Fungi</taxon>
        <taxon>Dikarya</taxon>
        <taxon>Basidiomycota</taxon>
        <taxon>Agaricomycotina</taxon>
        <taxon>Agaricomycetes</taxon>
        <taxon>Agaricomycetidae</taxon>
        <taxon>Boletales</taxon>
        <taxon>Coniophorineae</taxon>
        <taxon>Coniophoraceae</taxon>
        <taxon>Coniophora</taxon>
    </lineage>
</organism>
<gene>
    <name evidence="3" type="ORF">CONPUDRAFT_80136</name>
</gene>
<protein>
    <recommendedName>
        <fullName evidence="5">Transmembrane protein</fullName>
    </recommendedName>
</protein>
<evidence type="ECO:0008006" key="5">
    <source>
        <dbReference type="Google" id="ProtNLM"/>
    </source>
</evidence>
<dbReference type="EMBL" id="JH711574">
    <property type="protein sequence ID" value="EIW85606.1"/>
    <property type="molecule type" value="Genomic_DNA"/>
</dbReference>
<dbReference type="RefSeq" id="XP_007764328.1">
    <property type="nucleotide sequence ID" value="XM_007766138.1"/>
</dbReference>
<reference evidence="4" key="1">
    <citation type="journal article" date="2012" name="Science">
        <title>The Paleozoic origin of enzymatic lignin decomposition reconstructed from 31 fungal genomes.</title>
        <authorList>
            <person name="Floudas D."/>
            <person name="Binder M."/>
            <person name="Riley R."/>
            <person name="Barry K."/>
            <person name="Blanchette R.A."/>
            <person name="Henrissat B."/>
            <person name="Martinez A.T."/>
            <person name="Otillar R."/>
            <person name="Spatafora J.W."/>
            <person name="Yadav J.S."/>
            <person name="Aerts A."/>
            <person name="Benoit I."/>
            <person name="Boyd A."/>
            <person name="Carlson A."/>
            <person name="Copeland A."/>
            <person name="Coutinho P.M."/>
            <person name="de Vries R.P."/>
            <person name="Ferreira P."/>
            <person name="Findley K."/>
            <person name="Foster B."/>
            <person name="Gaskell J."/>
            <person name="Glotzer D."/>
            <person name="Gorecki P."/>
            <person name="Heitman J."/>
            <person name="Hesse C."/>
            <person name="Hori C."/>
            <person name="Igarashi K."/>
            <person name="Jurgens J.A."/>
            <person name="Kallen N."/>
            <person name="Kersten P."/>
            <person name="Kohler A."/>
            <person name="Kuees U."/>
            <person name="Kumar T.K.A."/>
            <person name="Kuo A."/>
            <person name="LaButti K."/>
            <person name="Larrondo L.F."/>
            <person name="Lindquist E."/>
            <person name="Ling A."/>
            <person name="Lombard V."/>
            <person name="Lucas S."/>
            <person name="Lundell T."/>
            <person name="Martin R."/>
            <person name="McLaughlin D.J."/>
            <person name="Morgenstern I."/>
            <person name="Morin E."/>
            <person name="Murat C."/>
            <person name="Nagy L.G."/>
            <person name="Nolan M."/>
            <person name="Ohm R.A."/>
            <person name="Patyshakuliyeva A."/>
            <person name="Rokas A."/>
            <person name="Ruiz-Duenas F.J."/>
            <person name="Sabat G."/>
            <person name="Salamov A."/>
            <person name="Samejima M."/>
            <person name="Schmutz J."/>
            <person name="Slot J.C."/>
            <person name="St John F."/>
            <person name="Stenlid J."/>
            <person name="Sun H."/>
            <person name="Sun S."/>
            <person name="Syed K."/>
            <person name="Tsang A."/>
            <person name="Wiebenga A."/>
            <person name="Young D."/>
            <person name="Pisabarro A."/>
            <person name="Eastwood D.C."/>
            <person name="Martin F."/>
            <person name="Cullen D."/>
            <person name="Grigoriev I.V."/>
            <person name="Hibbett D.S."/>
        </authorList>
    </citation>
    <scope>NUCLEOTIDE SEQUENCE [LARGE SCALE GENOMIC DNA]</scope>
    <source>
        <strain evidence="4">RWD-64-598 SS2</strain>
    </source>
</reference>
<accession>A0A5M3N2R4</accession>
<keyword evidence="4" id="KW-1185">Reference proteome</keyword>
<dbReference type="GeneID" id="19210033"/>
<proteinExistence type="predicted"/>
<feature type="region of interest" description="Disordered" evidence="1">
    <location>
        <begin position="340"/>
        <end position="417"/>
    </location>
</feature>
<dbReference type="AlphaFoldDB" id="A0A5M3N2R4"/>
<evidence type="ECO:0000256" key="1">
    <source>
        <dbReference type="SAM" id="MobiDB-lite"/>
    </source>
</evidence>